<name>A0ABR0J8L7_9EURO</name>
<evidence type="ECO:0008006" key="3">
    <source>
        <dbReference type="Google" id="ProtNLM"/>
    </source>
</evidence>
<reference evidence="1 2" key="1">
    <citation type="submission" date="2023-08" db="EMBL/GenBank/DDBJ databases">
        <title>Black Yeasts Isolated from many extreme environments.</title>
        <authorList>
            <person name="Coleine C."/>
            <person name="Stajich J.E."/>
            <person name="Selbmann L."/>
        </authorList>
    </citation>
    <scope>NUCLEOTIDE SEQUENCE [LARGE SCALE GENOMIC DNA]</scope>
    <source>
        <strain evidence="1 2">CCFEE 6328</strain>
    </source>
</reference>
<dbReference type="EMBL" id="JAVRRF010000013">
    <property type="protein sequence ID" value="KAK5059064.1"/>
    <property type="molecule type" value="Genomic_DNA"/>
</dbReference>
<gene>
    <name evidence="1" type="ORF">LTR69_006353</name>
</gene>
<protein>
    <recommendedName>
        <fullName evidence="3">NmrA-like domain-containing protein</fullName>
    </recommendedName>
</protein>
<dbReference type="Proteomes" id="UP001345691">
    <property type="component" value="Unassembled WGS sequence"/>
</dbReference>
<organism evidence="1 2">
    <name type="scientific">Exophiala sideris</name>
    <dbReference type="NCBI Taxonomy" id="1016849"/>
    <lineage>
        <taxon>Eukaryota</taxon>
        <taxon>Fungi</taxon>
        <taxon>Dikarya</taxon>
        <taxon>Ascomycota</taxon>
        <taxon>Pezizomycotina</taxon>
        <taxon>Eurotiomycetes</taxon>
        <taxon>Chaetothyriomycetidae</taxon>
        <taxon>Chaetothyriales</taxon>
        <taxon>Herpotrichiellaceae</taxon>
        <taxon>Exophiala</taxon>
    </lineage>
</organism>
<evidence type="ECO:0000313" key="1">
    <source>
        <dbReference type="EMBL" id="KAK5059064.1"/>
    </source>
</evidence>
<evidence type="ECO:0000313" key="2">
    <source>
        <dbReference type="Proteomes" id="UP001345691"/>
    </source>
</evidence>
<accession>A0ABR0J8L7</accession>
<keyword evidence="2" id="KW-1185">Reference proteome</keyword>
<proteinExistence type="predicted"/>
<sequence length="168" mass="19099">MQHNHPISFSKDRQEQDWEQPEATFRARLVFISPAHSAYKGQTILEVVQHSWLNGRSVLLPSLSFHRMIPETSEIFDAIGADSVDKVSRLLRERKFLATDTTMEGCSLLGVVKFLIDHGAEVDAVEPDWQQKPDRIARPKLSNRYMLQPCVSCPRGNVVFAALITVFH</sequence>
<comment type="caution">
    <text evidence="1">The sequence shown here is derived from an EMBL/GenBank/DDBJ whole genome shotgun (WGS) entry which is preliminary data.</text>
</comment>